<comment type="caution">
    <text evidence="2">The sequence shown here is derived from an EMBL/GenBank/DDBJ whole genome shotgun (WGS) entry which is preliminary data.</text>
</comment>
<evidence type="ECO:0000313" key="2">
    <source>
        <dbReference type="EMBL" id="KAA8823349.1"/>
    </source>
</evidence>
<feature type="transmembrane region" description="Helical" evidence="1">
    <location>
        <begin position="81"/>
        <end position="102"/>
    </location>
</feature>
<proteinExistence type="predicted"/>
<keyword evidence="1" id="KW-0472">Membrane</keyword>
<dbReference type="EMBL" id="RZUG01000025">
    <property type="protein sequence ID" value="KAA8823349.1"/>
    <property type="molecule type" value="Genomic_DNA"/>
</dbReference>
<feature type="transmembrane region" description="Helical" evidence="1">
    <location>
        <begin position="24"/>
        <end position="41"/>
    </location>
</feature>
<dbReference type="AlphaFoldDB" id="A0A5J5E2C4"/>
<protein>
    <submittedName>
        <fullName evidence="2">Uncharacterized protein</fullName>
    </submittedName>
</protein>
<feature type="transmembrane region" description="Helical" evidence="1">
    <location>
        <begin position="167"/>
        <end position="186"/>
    </location>
</feature>
<feature type="transmembrane region" description="Helical" evidence="1">
    <location>
        <begin position="123"/>
        <end position="147"/>
    </location>
</feature>
<gene>
    <name evidence="2" type="ORF">EMO92_10000</name>
</gene>
<evidence type="ECO:0000256" key="1">
    <source>
        <dbReference type="SAM" id="Phobius"/>
    </source>
</evidence>
<dbReference type="RefSeq" id="WP_150335973.1">
    <property type="nucleotide sequence ID" value="NZ_RZUG01000025.1"/>
</dbReference>
<sequence>MRAKISSSRYVSCSLVRYCANRQFYWSVFAVLALTALFAVLDVQTISSTVSIAADGAIRSTDSLDPDPAHIVSDAVLASPYQTSIILIPIIVALNVATGFRSGDERQLRLLVNRPWPFAIGDVLATVIYCAGVSLLSSLLNAAILVATLNPALRPMCLTMTVVTTPLRVMVFAVVMGLVGYIAAVATKRDVPALAVIFLLLVVSLSGVLKVIHADVLLPMIGGKSFAFGRVDETGDLPMGASVIVMVCWLTIALCAAVIVRGRSFLTPKA</sequence>
<reference evidence="2 3" key="1">
    <citation type="journal article" date="2019" name="Syst. Appl. Microbiol.">
        <title>Characterization of Bifidobacterium species in feaces of the Egyptian fruit bat: Description of B. vespertilionis sp. nov. and B. rousetti sp. nov.</title>
        <authorList>
            <person name="Modesto M."/>
            <person name="Satti M."/>
            <person name="Watanabe K."/>
            <person name="Puglisi E."/>
            <person name="Morelli L."/>
            <person name="Huang C.-H."/>
            <person name="Liou J.-S."/>
            <person name="Miyashita M."/>
            <person name="Tamura T."/>
            <person name="Saito S."/>
            <person name="Mori K."/>
            <person name="Huang L."/>
            <person name="Sciavilla P."/>
            <person name="Sandri C."/>
            <person name="Spiezio C."/>
            <person name="Vitali F."/>
            <person name="Cavalieri D."/>
            <person name="Perpetuini G."/>
            <person name="Tofalo R."/>
            <person name="Bonetti A."/>
            <person name="Arita M."/>
            <person name="Mattarelli P."/>
        </authorList>
    </citation>
    <scope>NUCLEOTIDE SEQUENCE [LARGE SCALE GENOMIC DNA]</scope>
    <source>
        <strain evidence="2 3">RST19</strain>
    </source>
</reference>
<feature type="transmembrane region" description="Helical" evidence="1">
    <location>
        <begin position="239"/>
        <end position="260"/>
    </location>
</feature>
<dbReference type="Proteomes" id="UP000326251">
    <property type="component" value="Unassembled WGS sequence"/>
</dbReference>
<feature type="transmembrane region" description="Helical" evidence="1">
    <location>
        <begin position="193"/>
        <end position="212"/>
    </location>
</feature>
<keyword evidence="1" id="KW-0812">Transmembrane</keyword>
<accession>A0A5J5E2C4</accession>
<organism evidence="2 3">
    <name type="scientific">Bifidobacterium reuteri</name>
    <dbReference type="NCBI Taxonomy" id="983706"/>
    <lineage>
        <taxon>Bacteria</taxon>
        <taxon>Bacillati</taxon>
        <taxon>Actinomycetota</taxon>
        <taxon>Actinomycetes</taxon>
        <taxon>Bifidobacteriales</taxon>
        <taxon>Bifidobacteriaceae</taxon>
        <taxon>Bifidobacterium</taxon>
    </lineage>
</organism>
<evidence type="ECO:0000313" key="3">
    <source>
        <dbReference type="Proteomes" id="UP000326251"/>
    </source>
</evidence>
<keyword evidence="1" id="KW-1133">Transmembrane helix</keyword>
<name>A0A5J5E2C4_9BIFI</name>